<sequence>MPTVRVGAPACKRSHSSHIAVHKLCRLRTTFVDGHVVLLENKQYFTTLAVEEQELDAENFTIVGRVYIKAMSSTLFEQKQLHTMAVSLLKYPLLKNCDSLRGSSNFHLDHPS</sequence>
<dbReference type="EMBL" id="JARK01001383">
    <property type="protein sequence ID" value="EYC12492.1"/>
    <property type="molecule type" value="Genomic_DNA"/>
</dbReference>
<comment type="caution">
    <text evidence="1">The sequence shown here is derived from an EMBL/GenBank/DDBJ whole genome shotgun (WGS) entry which is preliminary data.</text>
</comment>
<dbReference type="Proteomes" id="UP000024635">
    <property type="component" value="Unassembled WGS sequence"/>
</dbReference>
<keyword evidence="2" id="KW-1185">Reference proteome</keyword>
<name>A0A016UCD9_9BILA</name>
<evidence type="ECO:0000313" key="2">
    <source>
        <dbReference type="Proteomes" id="UP000024635"/>
    </source>
</evidence>
<reference evidence="2" key="1">
    <citation type="journal article" date="2015" name="Nat. Genet.">
        <title>The genome and transcriptome of the zoonotic hookworm Ancylostoma ceylanicum identify infection-specific gene families.</title>
        <authorList>
            <person name="Schwarz E.M."/>
            <person name="Hu Y."/>
            <person name="Antoshechkin I."/>
            <person name="Miller M.M."/>
            <person name="Sternberg P.W."/>
            <person name="Aroian R.V."/>
        </authorList>
    </citation>
    <scope>NUCLEOTIDE SEQUENCE</scope>
    <source>
        <strain evidence="2">HY135</strain>
    </source>
</reference>
<accession>A0A016UCD9</accession>
<gene>
    <name evidence="1" type="primary">Acey_s0047.g1511</name>
    <name evidence="1" type="ORF">Y032_0047g1511</name>
</gene>
<dbReference type="AlphaFoldDB" id="A0A016UCD9"/>
<protein>
    <submittedName>
        <fullName evidence="1">Uncharacterized protein</fullName>
    </submittedName>
</protein>
<proteinExistence type="predicted"/>
<organism evidence="1 2">
    <name type="scientific">Ancylostoma ceylanicum</name>
    <dbReference type="NCBI Taxonomy" id="53326"/>
    <lineage>
        <taxon>Eukaryota</taxon>
        <taxon>Metazoa</taxon>
        <taxon>Ecdysozoa</taxon>
        <taxon>Nematoda</taxon>
        <taxon>Chromadorea</taxon>
        <taxon>Rhabditida</taxon>
        <taxon>Rhabditina</taxon>
        <taxon>Rhabditomorpha</taxon>
        <taxon>Strongyloidea</taxon>
        <taxon>Ancylostomatidae</taxon>
        <taxon>Ancylostomatinae</taxon>
        <taxon>Ancylostoma</taxon>
    </lineage>
</organism>
<evidence type="ECO:0000313" key="1">
    <source>
        <dbReference type="EMBL" id="EYC12492.1"/>
    </source>
</evidence>